<keyword evidence="3" id="KW-1185">Reference proteome</keyword>
<protein>
    <recommendedName>
        <fullName evidence="1">FERM domain-containing protein</fullName>
    </recommendedName>
</protein>
<evidence type="ECO:0000313" key="2">
    <source>
        <dbReference type="EMBL" id="RPA58454.1"/>
    </source>
</evidence>
<feature type="domain" description="FERM" evidence="1">
    <location>
        <begin position="9"/>
        <end position="70"/>
    </location>
</feature>
<evidence type="ECO:0000313" key="3">
    <source>
        <dbReference type="Proteomes" id="UP000273977"/>
    </source>
</evidence>
<evidence type="ECO:0000259" key="1">
    <source>
        <dbReference type="PROSITE" id="PS50057"/>
    </source>
</evidence>
<gene>
    <name evidence="2" type="ORF">EF384_07350</name>
</gene>
<comment type="caution">
    <text evidence="2">The sequence shown here is derived from an EMBL/GenBank/DDBJ whole genome shotgun (WGS) entry which is preliminary data.</text>
</comment>
<dbReference type="AlphaFoldDB" id="A0A3N4GZP0"/>
<accession>A0A3N4GZP0</accession>
<name>A0A3N4GZP0_9LACT</name>
<proteinExistence type="predicted"/>
<dbReference type="Proteomes" id="UP000273977">
    <property type="component" value="Unassembled WGS sequence"/>
</dbReference>
<dbReference type="PROSITE" id="PS50057">
    <property type="entry name" value="FERM_3"/>
    <property type="match status" value="1"/>
</dbReference>
<reference evidence="2 3" key="1">
    <citation type="submission" date="2018-11" db="EMBL/GenBank/DDBJ databases">
        <title>Aerococcus sp. SJQ22, whole genome shotgun sequence.</title>
        <authorList>
            <person name="Sun L."/>
            <person name="Gao X."/>
            <person name="Chen W."/>
            <person name="Huang K."/>
        </authorList>
    </citation>
    <scope>NUCLEOTIDE SEQUENCE [LARGE SCALE GENOMIC DNA]</scope>
    <source>
        <strain evidence="2 3">SJQ22</strain>
    </source>
</reference>
<dbReference type="OrthoDB" id="2306482at2"/>
<sequence length="70" mass="8522">MDFYQFFGKYIRVTFIDGEVMEGFCNTYNTKYDTEDELYDELTIENAKYAYFGFDESEVSKIEEIEKFDW</sequence>
<dbReference type="EMBL" id="RKMG01000024">
    <property type="protein sequence ID" value="RPA58454.1"/>
    <property type="molecule type" value="Genomic_DNA"/>
</dbReference>
<organism evidence="2 3">
    <name type="scientific">Aerococcus agrisoli</name>
    <dbReference type="NCBI Taxonomy" id="2487350"/>
    <lineage>
        <taxon>Bacteria</taxon>
        <taxon>Bacillati</taxon>
        <taxon>Bacillota</taxon>
        <taxon>Bacilli</taxon>
        <taxon>Lactobacillales</taxon>
        <taxon>Aerococcaceae</taxon>
        <taxon>Aerococcus</taxon>
    </lineage>
</organism>
<dbReference type="InterPro" id="IPR000299">
    <property type="entry name" value="FERM_domain"/>
</dbReference>
<dbReference type="RefSeq" id="WP_123780741.1">
    <property type="nucleotide sequence ID" value="NZ_RKMG01000024.1"/>
</dbReference>